<feature type="coiled-coil region" evidence="1">
    <location>
        <begin position="230"/>
        <end position="257"/>
    </location>
</feature>
<comment type="caution">
    <text evidence="2">The sequence shown here is derived from an EMBL/GenBank/DDBJ whole genome shotgun (WGS) entry which is preliminary data.</text>
</comment>
<evidence type="ECO:0000256" key="1">
    <source>
        <dbReference type="SAM" id="Coils"/>
    </source>
</evidence>
<reference evidence="2 3" key="1">
    <citation type="submission" date="2019-03" db="EMBL/GenBank/DDBJ databases">
        <title>Genomic Encyclopedia of Type Strains, Phase III (KMG-III): the genomes of soil and plant-associated and newly described type strains.</title>
        <authorList>
            <person name="Whitman W."/>
        </authorList>
    </citation>
    <scope>NUCLEOTIDE SEQUENCE [LARGE SCALE GENOMIC DNA]</scope>
    <source>
        <strain evidence="2 3">VKM Ac-2573</strain>
    </source>
</reference>
<keyword evidence="3" id="KW-1185">Reference proteome</keyword>
<gene>
    <name evidence="2" type="ORF">EV653_4772</name>
</gene>
<dbReference type="AlphaFoldDB" id="A0A4R8CB01"/>
<evidence type="ECO:0000313" key="3">
    <source>
        <dbReference type="Proteomes" id="UP000295146"/>
    </source>
</evidence>
<evidence type="ECO:0000313" key="2">
    <source>
        <dbReference type="EMBL" id="TDW70713.1"/>
    </source>
</evidence>
<proteinExistence type="predicted"/>
<organism evidence="2 3">
    <name type="scientific">Kribbella pratensis</name>
    <dbReference type="NCBI Taxonomy" id="2512112"/>
    <lineage>
        <taxon>Bacteria</taxon>
        <taxon>Bacillati</taxon>
        <taxon>Actinomycetota</taxon>
        <taxon>Actinomycetes</taxon>
        <taxon>Propionibacteriales</taxon>
        <taxon>Kribbellaceae</taxon>
        <taxon>Kribbella</taxon>
    </lineage>
</organism>
<name>A0A4R8CB01_9ACTN</name>
<accession>A0A4R8CB01</accession>
<keyword evidence="1" id="KW-0175">Coiled coil</keyword>
<dbReference type="EMBL" id="SODP01000002">
    <property type="protein sequence ID" value="TDW70713.1"/>
    <property type="molecule type" value="Genomic_DNA"/>
</dbReference>
<dbReference type="Proteomes" id="UP000295146">
    <property type="component" value="Unassembled WGS sequence"/>
</dbReference>
<protein>
    <submittedName>
        <fullName evidence="2">Uncharacterized protein</fullName>
    </submittedName>
</protein>
<sequence length="433" mass="46798">MAGELIHYGARPWAMAVNVDAGSQLAEAIARLFPTVEFVSREDAAGLHQREFDAAVLVGSAPPEGLGDHLQVLQFGGPPAAVDEWIPIGDNSRRQARVRRVEGARARNFVLGDASAQLGVTGLVKRNVLPEPGSEYKVIKWSFGSSAAPAPPGRQVTEFAADSAGDTLAGYFKRSDADEAGHLWWLPETAVVDGAEWLKAAVRWWQQIDERSFPPFATWTEHSDWMTKAEIDAAREIARLEAEAEEFRLAHEDRLKQASAVQEAAQAAAAAGPRRLLVAQGDELVEAVIESLRLFGFTVVDADELSENAQFKQEDLRIIDGDWVSLAEVKGYKKGAKASDLLQIGKAVEVYIGRGNKRPDARWYIVNHNLQTPPGLRDVALAGAPEVAIFAGMGGAVLDTRLLFTMHRAVEGGQLGAEAARAKLKQATGVASV</sequence>